<dbReference type="Proteomes" id="UP000290560">
    <property type="component" value="Unassembled WGS sequence"/>
</dbReference>
<dbReference type="AlphaFoldDB" id="A0A445MBP8"/>
<proteinExistence type="predicted"/>
<accession>A0A445MBP8</accession>
<reference evidence="2" key="1">
    <citation type="journal article" date="2018" name="Data Brief">
        <title>Genome sequence data from 17 accessions of Ensete ventricosum, a staple food crop for millions in Ethiopia.</title>
        <authorList>
            <person name="Yemataw Z."/>
            <person name="Muzemil S."/>
            <person name="Ambachew D."/>
            <person name="Tripathi L."/>
            <person name="Tesfaye K."/>
            <person name="Chala A."/>
            <person name="Farbos A."/>
            <person name="O'Neill P."/>
            <person name="Moore K."/>
            <person name="Grant M."/>
            <person name="Studholme D.J."/>
        </authorList>
    </citation>
    <scope>NUCLEOTIDE SEQUENCE [LARGE SCALE GENOMIC DNA]</scope>
    <source>
        <tissue evidence="2">Leaf</tissue>
    </source>
</reference>
<evidence type="ECO:0000256" key="1">
    <source>
        <dbReference type="SAM" id="MobiDB-lite"/>
    </source>
</evidence>
<name>A0A445MBP8_ENSVE</name>
<protein>
    <submittedName>
        <fullName evidence="2">Uncharacterized protein</fullName>
    </submittedName>
</protein>
<evidence type="ECO:0000313" key="2">
    <source>
        <dbReference type="EMBL" id="RZR71685.1"/>
    </source>
</evidence>
<gene>
    <name evidence="2" type="ORF">BHM03_00006357</name>
</gene>
<sequence>MYGLHLVLEQHSWHLAALPQQPIILPQLPKQFPQLLRSLLKSVVITTIVDHLLISPKELHQVLGVVFRRAPNSGPPLHPDHSLPLPPSAINFGVPSKQVRRFLSSHQREEEVRDRPRAGERREEE</sequence>
<feature type="compositionally biased region" description="Basic and acidic residues" evidence="1">
    <location>
        <begin position="106"/>
        <end position="125"/>
    </location>
</feature>
<dbReference type="EMBL" id="KV875569">
    <property type="protein sequence ID" value="RZR71685.1"/>
    <property type="molecule type" value="Genomic_DNA"/>
</dbReference>
<organism evidence="2">
    <name type="scientific">Ensete ventricosum</name>
    <name type="common">Abyssinian banana</name>
    <name type="synonym">Musa ensete</name>
    <dbReference type="NCBI Taxonomy" id="4639"/>
    <lineage>
        <taxon>Eukaryota</taxon>
        <taxon>Viridiplantae</taxon>
        <taxon>Streptophyta</taxon>
        <taxon>Embryophyta</taxon>
        <taxon>Tracheophyta</taxon>
        <taxon>Spermatophyta</taxon>
        <taxon>Magnoliopsida</taxon>
        <taxon>Liliopsida</taxon>
        <taxon>Zingiberales</taxon>
        <taxon>Musaceae</taxon>
        <taxon>Ensete</taxon>
    </lineage>
</organism>
<feature type="region of interest" description="Disordered" evidence="1">
    <location>
        <begin position="103"/>
        <end position="125"/>
    </location>
</feature>